<organism evidence="2 3">
    <name type="scientific">Hapsidospora chrysogenum (strain ATCC 11550 / CBS 779.69 / DSM 880 / IAM 14645 / JCM 23072 / IMI 49137)</name>
    <name type="common">Acremonium chrysogenum</name>
    <dbReference type="NCBI Taxonomy" id="857340"/>
    <lineage>
        <taxon>Eukaryota</taxon>
        <taxon>Fungi</taxon>
        <taxon>Dikarya</taxon>
        <taxon>Ascomycota</taxon>
        <taxon>Pezizomycotina</taxon>
        <taxon>Sordariomycetes</taxon>
        <taxon>Hypocreomycetidae</taxon>
        <taxon>Hypocreales</taxon>
        <taxon>Bionectriaceae</taxon>
        <taxon>Hapsidospora</taxon>
    </lineage>
</organism>
<proteinExistence type="predicted"/>
<feature type="compositionally biased region" description="Low complexity" evidence="1">
    <location>
        <begin position="700"/>
        <end position="724"/>
    </location>
</feature>
<name>A0A086STA9_HAPC1</name>
<feature type="compositionally biased region" description="Basic and acidic residues" evidence="1">
    <location>
        <begin position="28"/>
        <end position="40"/>
    </location>
</feature>
<reference evidence="3" key="1">
    <citation type="journal article" date="2014" name="Genome Announc.">
        <title>Genome sequence and annotation of Acremonium chrysogenum, producer of the beta-lactam antibiotic cephalosporin C.</title>
        <authorList>
            <person name="Terfehr D."/>
            <person name="Dahlmann T.A."/>
            <person name="Specht T."/>
            <person name="Zadra I."/>
            <person name="Kuernsteiner H."/>
            <person name="Kueck U."/>
        </authorList>
    </citation>
    <scope>NUCLEOTIDE SEQUENCE [LARGE SCALE GENOMIC DNA]</scope>
    <source>
        <strain evidence="3">ATCC 11550 / CBS 779.69 / DSM 880 / IAM 14645 / JCM 23072 / IMI 49137</strain>
    </source>
</reference>
<sequence>MTDPGESPTKDVKLHGSTPTATGPNVHTEPHRNAAEDTDRPTSVSSRKTYPVTPVTPAGSALSTAPRSGEASPQPSSSSPTEDRKEQINSSVPPESPGDLKCMFTENCDTGAQLRKAISHFFGRNKSCTLKIPPHVWVHYCRKHYQRIRYRNAKDYGLIQIDLVRTQVEMLQEWSRRNQESGQGRYIKDWALALRKREQQRLEAAYGPGAALAEASSSIPQWVYDSLGAGYTSGQILGMVDRFRAELVDKTLEDIPEIEFLPDIVGGDEESKDKNPKPRKQAKRKASQTDLNESSTGPRETAAATESLNRNGPSVVSEQGKRTRLSPHDPGLLHSPSLTPSASVVRPPRPVYGAPAYEPSRTEQPKLHHPAAEPLQNFAQSPYYSTPETPRTSSALISSGGRFPSWANNQSQRKTFGDAPIRPRELARYHSDPHPYHIREEHDARLPPVGGYDRGEDRREANRYLPPILTGYGRGDAGAAAGRISPGSLTSPIDRQRYSGGTLPHGGRGFASVPSLPPTPRSTYPLTRLADDPVQWARPHSGADHQRHGHEATQVGHQYYMPATLPPPPRHHSNSLGGHHLHEHDRAASTGHIHRAWTPPPADYARPFYHDAMRSSDGRAASASTTCHYGSPVTGSQPGADRLYQHFQANVTPPLRRIEGVPPISSSSHGPTASRYTQTDREESGRAQRRKEESPEILKAAAPSPSIAAGAGPTAPIGSSPSGSQDSTPRADNGH</sequence>
<evidence type="ECO:0000313" key="3">
    <source>
        <dbReference type="Proteomes" id="UP000029964"/>
    </source>
</evidence>
<keyword evidence="3" id="KW-1185">Reference proteome</keyword>
<protein>
    <recommendedName>
        <fullName evidence="4">ORP1 like protein</fullName>
    </recommendedName>
</protein>
<feature type="compositionally biased region" description="Basic and acidic residues" evidence="1">
    <location>
        <begin position="678"/>
        <end position="696"/>
    </location>
</feature>
<dbReference type="AlphaFoldDB" id="A0A086STA9"/>
<dbReference type="STRING" id="857340.A0A086STA9"/>
<feature type="region of interest" description="Disordered" evidence="1">
    <location>
        <begin position="263"/>
        <end position="368"/>
    </location>
</feature>
<comment type="caution">
    <text evidence="2">The sequence shown here is derived from an EMBL/GenBank/DDBJ whole genome shotgun (WGS) entry which is preliminary data.</text>
</comment>
<evidence type="ECO:0000256" key="1">
    <source>
        <dbReference type="SAM" id="MobiDB-lite"/>
    </source>
</evidence>
<feature type="compositionally biased region" description="Basic residues" evidence="1">
    <location>
        <begin position="277"/>
        <end position="286"/>
    </location>
</feature>
<dbReference type="OrthoDB" id="4161595at2759"/>
<evidence type="ECO:0000313" key="2">
    <source>
        <dbReference type="EMBL" id="KFH40341.1"/>
    </source>
</evidence>
<gene>
    <name evidence="2" type="ORF">ACRE_089990</name>
</gene>
<feature type="compositionally biased region" description="Polar residues" evidence="1">
    <location>
        <begin position="664"/>
        <end position="677"/>
    </location>
</feature>
<dbReference type="HOGENOM" id="CLU_377197_0_0_1"/>
<feature type="compositionally biased region" description="Polar residues" evidence="1">
    <location>
        <begin position="288"/>
        <end position="317"/>
    </location>
</feature>
<dbReference type="Proteomes" id="UP000029964">
    <property type="component" value="Unassembled WGS sequence"/>
</dbReference>
<dbReference type="EMBL" id="JPKY01000228">
    <property type="protein sequence ID" value="KFH40341.1"/>
    <property type="molecule type" value="Genomic_DNA"/>
</dbReference>
<evidence type="ECO:0008006" key="4">
    <source>
        <dbReference type="Google" id="ProtNLM"/>
    </source>
</evidence>
<feature type="compositionally biased region" description="Polar residues" evidence="1">
    <location>
        <begin position="725"/>
        <end position="735"/>
    </location>
</feature>
<feature type="region of interest" description="Disordered" evidence="1">
    <location>
        <begin position="1"/>
        <end position="100"/>
    </location>
</feature>
<feature type="region of interest" description="Disordered" evidence="1">
    <location>
        <begin position="655"/>
        <end position="735"/>
    </location>
</feature>
<accession>A0A086STA9</accession>